<dbReference type="SUPFAM" id="SSF54593">
    <property type="entry name" value="Glyoxalase/Bleomycin resistance protein/Dihydroxybiphenyl dioxygenase"/>
    <property type="match status" value="1"/>
</dbReference>
<evidence type="ECO:0000259" key="2">
    <source>
        <dbReference type="PROSITE" id="PS51819"/>
    </source>
</evidence>
<dbReference type="GO" id="GO:0004493">
    <property type="term" value="F:methylmalonyl-CoA epimerase activity"/>
    <property type="evidence" value="ECO:0007669"/>
    <property type="project" value="TreeGrafter"/>
</dbReference>
<evidence type="ECO:0000313" key="4">
    <source>
        <dbReference type="Proteomes" id="UP000549911"/>
    </source>
</evidence>
<dbReference type="Proteomes" id="UP000549911">
    <property type="component" value="Unassembled WGS sequence"/>
</dbReference>
<dbReference type="InterPro" id="IPR029068">
    <property type="entry name" value="Glyas_Bleomycin-R_OHBP_Dase"/>
</dbReference>
<dbReference type="GO" id="GO:0046491">
    <property type="term" value="P:L-methylmalonyl-CoA metabolic process"/>
    <property type="evidence" value="ECO:0007669"/>
    <property type="project" value="TreeGrafter"/>
</dbReference>
<keyword evidence="4" id="KW-1185">Reference proteome</keyword>
<dbReference type="RefSeq" id="WP_179618424.1">
    <property type="nucleotide sequence ID" value="NZ_JACCBW010000001.1"/>
</dbReference>
<sequence>MLQQLRVVQVAYATTDVRAAAREWHERYGAGPFFVRDHVPMSHVTVDGEEAVFDHSCALGQWGNVMVELVHHHDLAPPALEEDMRRNGTGIHHVACFVDDLEQARDQLVAAGARVVMDAQSQEVRFIFLDPGPDHGHLVEIYEETPYMSRLYGKVRDAAVGWDGSDVIRERR</sequence>
<dbReference type="GO" id="GO:0046872">
    <property type="term" value="F:metal ion binding"/>
    <property type="evidence" value="ECO:0007669"/>
    <property type="project" value="UniProtKB-KW"/>
</dbReference>
<name>A0A7Y9KRX3_9ACTN</name>
<dbReference type="PANTHER" id="PTHR43048:SF3">
    <property type="entry name" value="METHYLMALONYL-COA EPIMERASE, MITOCHONDRIAL"/>
    <property type="match status" value="1"/>
</dbReference>
<feature type="domain" description="VOC" evidence="2">
    <location>
        <begin position="6"/>
        <end position="144"/>
    </location>
</feature>
<reference evidence="3 4" key="2">
    <citation type="submission" date="2020-08" db="EMBL/GenBank/DDBJ databases">
        <title>The Agave Microbiome: Exploring the role of microbial communities in plant adaptations to desert environments.</title>
        <authorList>
            <person name="Partida-Martinez L.P."/>
        </authorList>
    </citation>
    <scope>NUCLEOTIDE SEQUENCE [LARGE SCALE GENOMIC DNA]</scope>
    <source>
        <strain evidence="3 4">AT2.17</strain>
    </source>
</reference>
<dbReference type="PROSITE" id="PS51819">
    <property type="entry name" value="VOC"/>
    <property type="match status" value="1"/>
</dbReference>
<keyword evidence="1" id="KW-0479">Metal-binding</keyword>
<comment type="caution">
    <text evidence="3">The sequence shown here is derived from an EMBL/GenBank/DDBJ whole genome shotgun (WGS) entry which is preliminary data.</text>
</comment>
<reference evidence="3 4" key="1">
    <citation type="submission" date="2020-07" db="EMBL/GenBank/DDBJ databases">
        <authorList>
            <person name="Partida-Martinez L."/>
            <person name="Huntemann M."/>
            <person name="Clum A."/>
            <person name="Wang J."/>
            <person name="Palaniappan K."/>
            <person name="Ritter S."/>
            <person name="Chen I.-M."/>
            <person name="Stamatis D."/>
            <person name="Reddy T."/>
            <person name="O'Malley R."/>
            <person name="Daum C."/>
            <person name="Shapiro N."/>
            <person name="Ivanova N."/>
            <person name="Kyrpides N."/>
            <person name="Woyke T."/>
        </authorList>
    </citation>
    <scope>NUCLEOTIDE SEQUENCE [LARGE SCALE GENOMIC DNA]</scope>
    <source>
        <strain evidence="3 4">AT2.17</strain>
    </source>
</reference>
<protein>
    <recommendedName>
        <fullName evidence="2">VOC domain-containing protein</fullName>
    </recommendedName>
</protein>
<gene>
    <name evidence="3" type="ORF">F4692_000921</name>
</gene>
<proteinExistence type="predicted"/>
<dbReference type="InterPro" id="IPR051785">
    <property type="entry name" value="MMCE/EMCE_epimerase"/>
</dbReference>
<dbReference type="PANTHER" id="PTHR43048">
    <property type="entry name" value="METHYLMALONYL-COA EPIMERASE"/>
    <property type="match status" value="1"/>
</dbReference>
<evidence type="ECO:0000256" key="1">
    <source>
        <dbReference type="ARBA" id="ARBA00022723"/>
    </source>
</evidence>
<dbReference type="EMBL" id="JACCBW010000001">
    <property type="protein sequence ID" value="NYE35817.1"/>
    <property type="molecule type" value="Genomic_DNA"/>
</dbReference>
<dbReference type="Pfam" id="PF13669">
    <property type="entry name" value="Glyoxalase_4"/>
    <property type="match status" value="1"/>
</dbReference>
<organism evidence="3 4">
    <name type="scientific">Nocardioides cavernae</name>
    <dbReference type="NCBI Taxonomy" id="1921566"/>
    <lineage>
        <taxon>Bacteria</taxon>
        <taxon>Bacillati</taxon>
        <taxon>Actinomycetota</taxon>
        <taxon>Actinomycetes</taxon>
        <taxon>Propionibacteriales</taxon>
        <taxon>Nocardioidaceae</taxon>
        <taxon>Nocardioides</taxon>
    </lineage>
</organism>
<dbReference type="InterPro" id="IPR037523">
    <property type="entry name" value="VOC_core"/>
</dbReference>
<accession>A0A7Y9KRX3</accession>
<evidence type="ECO:0000313" key="3">
    <source>
        <dbReference type="EMBL" id="NYE35817.1"/>
    </source>
</evidence>
<dbReference type="AlphaFoldDB" id="A0A7Y9KRX3"/>
<dbReference type="Gene3D" id="3.10.180.10">
    <property type="entry name" value="2,3-Dihydroxybiphenyl 1,2-Dioxygenase, domain 1"/>
    <property type="match status" value="1"/>
</dbReference>